<feature type="transmembrane region" description="Helical" evidence="7">
    <location>
        <begin position="425"/>
        <end position="446"/>
    </location>
</feature>
<name>A0AAV9NHX1_9EURO</name>
<dbReference type="Pfam" id="PF13520">
    <property type="entry name" value="AA_permease_2"/>
    <property type="match status" value="1"/>
</dbReference>
<organism evidence="8 9">
    <name type="scientific">Exophiala bonariae</name>
    <dbReference type="NCBI Taxonomy" id="1690606"/>
    <lineage>
        <taxon>Eukaryota</taxon>
        <taxon>Fungi</taxon>
        <taxon>Dikarya</taxon>
        <taxon>Ascomycota</taxon>
        <taxon>Pezizomycotina</taxon>
        <taxon>Eurotiomycetes</taxon>
        <taxon>Chaetothyriomycetidae</taxon>
        <taxon>Chaetothyriales</taxon>
        <taxon>Herpotrichiellaceae</taxon>
        <taxon>Exophiala</taxon>
    </lineage>
</organism>
<feature type="transmembrane region" description="Helical" evidence="7">
    <location>
        <begin position="399"/>
        <end position="419"/>
    </location>
</feature>
<dbReference type="PANTHER" id="PTHR45649:SF13">
    <property type="entry name" value="THIAMINE TRANSPORTER THI9"/>
    <property type="match status" value="1"/>
</dbReference>
<feature type="transmembrane region" description="Helical" evidence="7">
    <location>
        <begin position="182"/>
        <end position="202"/>
    </location>
</feature>
<evidence type="ECO:0000256" key="4">
    <source>
        <dbReference type="ARBA" id="ARBA00022989"/>
    </source>
</evidence>
<feature type="transmembrane region" description="Helical" evidence="7">
    <location>
        <begin position="299"/>
        <end position="321"/>
    </location>
</feature>
<dbReference type="GO" id="GO:0016020">
    <property type="term" value="C:membrane"/>
    <property type="evidence" value="ECO:0007669"/>
    <property type="project" value="UniProtKB-SubCell"/>
</dbReference>
<dbReference type="GeneID" id="89980670"/>
<keyword evidence="5 7" id="KW-0472">Membrane</keyword>
<sequence length="569" mass="62853">MEPAMIEKVPSHADIKPTASDSASAKEEVSKGIILTQDEYHLATLGYKQVFHRSFGMFESWSATFSSMNFISGIPVLFGWIMYTGGPKAAFANWTMVGGFSCVVSLVLAELAAALPTTGGIYFWSYRLGGEKHGPFLSWMTGWWNFAGWIAVVPGVQQGATLFLVSALQIKYPDEEVLHKGWFLWLLTSIGLVIAMIPNIYSPRLLKLYFRFAIFIFFTLFFLYWTWFPAKAAQKHFNDAHGVFGLFYNGINLGEEKQASDAYCWVVSVLFGAWVFYGYDASAHLAEETNQASTVVAKGIWLSTFSAWILSVPTLIIVLFCMQDFDGIISATYSNNWAEYLLQLIGENGAVAILIVLWVDSTCATASCFLSAQRVTYALARDQVLPFGSFFRKLSSRKMAVNAALLVCAFGIAITTAVIGSTVAFSAITATATICTNVSYLIPIVARQTVGRKSFVPAKWNLGRFSLPLAVIAALWILFLVAALVLPQLYPVDSQTLNYAPICIGIVSFVSIVGWFFPKWGGRHWFEGPIKTITEQELLSARVEGGVATVEEGDAMENIRFGHRKSVHE</sequence>
<keyword evidence="9" id="KW-1185">Reference proteome</keyword>
<evidence type="ECO:0000256" key="6">
    <source>
        <dbReference type="SAM" id="MobiDB-lite"/>
    </source>
</evidence>
<reference evidence="8 9" key="1">
    <citation type="submission" date="2023-08" db="EMBL/GenBank/DDBJ databases">
        <title>Black Yeasts Isolated from many extreme environments.</title>
        <authorList>
            <person name="Coleine C."/>
            <person name="Stajich J.E."/>
            <person name="Selbmann L."/>
        </authorList>
    </citation>
    <scope>NUCLEOTIDE SEQUENCE [LARGE SCALE GENOMIC DNA]</scope>
    <source>
        <strain evidence="8 9">CCFEE 5792</strain>
    </source>
</reference>
<dbReference type="PANTHER" id="PTHR45649">
    <property type="entry name" value="AMINO-ACID PERMEASE BAT1"/>
    <property type="match status" value="1"/>
</dbReference>
<protein>
    <recommendedName>
        <fullName evidence="10">Amino acid or gaba permease</fullName>
    </recommendedName>
</protein>
<keyword evidence="2" id="KW-0813">Transport</keyword>
<evidence type="ECO:0000256" key="2">
    <source>
        <dbReference type="ARBA" id="ARBA00022448"/>
    </source>
</evidence>
<comment type="caution">
    <text evidence="8">The sequence shown here is derived from an EMBL/GenBank/DDBJ whole genome shotgun (WGS) entry which is preliminary data.</text>
</comment>
<dbReference type="Proteomes" id="UP001358417">
    <property type="component" value="Unassembled WGS sequence"/>
</dbReference>
<evidence type="ECO:0008006" key="10">
    <source>
        <dbReference type="Google" id="ProtNLM"/>
    </source>
</evidence>
<evidence type="ECO:0000256" key="7">
    <source>
        <dbReference type="SAM" id="Phobius"/>
    </source>
</evidence>
<keyword evidence="3 7" id="KW-0812">Transmembrane</keyword>
<evidence type="ECO:0000256" key="3">
    <source>
        <dbReference type="ARBA" id="ARBA00022692"/>
    </source>
</evidence>
<evidence type="ECO:0000313" key="9">
    <source>
        <dbReference type="Proteomes" id="UP001358417"/>
    </source>
</evidence>
<dbReference type="AlphaFoldDB" id="A0AAV9NHX1"/>
<dbReference type="EMBL" id="JAVRRD010000008">
    <property type="protein sequence ID" value="KAK5055977.1"/>
    <property type="molecule type" value="Genomic_DNA"/>
</dbReference>
<comment type="subcellular location">
    <subcellularLocation>
        <location evidence="1">Membrane</location>
        <topology evidence="1">Multi-pass membrane protein</topology>
    </subcellularLocation>
</comment>
<keyword evidence="4 7" id="KW-1133">Transmembrane helix</keyword>
<feature type="transmembrane region" description="Helical" evidence="7">
    <location>
        <begin position="208"/>
        <end position="227"/>
    </location>
</feature>
<evidence type="ECO:0000256" key="5">
    <source>
        <dbReference type="ARBA" id="ARBA00023136"/>
    </source>
</evidence>
<feature type="transmembrane region" description="Helical" evidence="7">
    <location>
        <begin position="467"/>
        <end position="490"/>
    </location>
</feature>
<dbReference type="GO" id="GO:0022857">
    <property type="term" value="F:transmembrane transporter activity"/>
    <property type="evidence" value="ECO:0007669"/>
    <property type="project" value="InterPro"/>
</dbReference>
<feature type="region of interest" description="Disordered" evidence="6">
    <location>
        <begin position="1"/>
        <end position="24"/>
    </location>
</feature>
<feature type="transmembrane region" description="Helical" evidence="7">
    <location>
        <begin position="496"/>
        <end position="517"/>
    </location>
</feature>
<dbReference type="InterPro" id="IPR002293">
    <property type="entry name" value="AA/rel_permease1"/>
</dbReference>
<gene>
    <name evidence="8" type="ORF">LTR84_012527</name>
</gene>
<feature type="transmembrane region" description="Helical" evidence="7">
    <location>
        <begin position="262"/>
        <end position="279"/>
    </location>
</feature>
<dbReference type="PIRSF" id="PIRSF006060">
    <property type="entry name" value="AA_transporter"/>
    <property type="match status" value="1"/>
</dbReference>
<dbReference type="RefSeq" id="XP_064707947.1">
    <property type="nucleotide sequence ID" value="XM_064856047.1"/>
</dbReference>
<evidence type="ECO:0000313" key="8">
    <source>
        <dbReference type="EMBL" id="KAK5055977.1"/>
    </source>
</evidence>
<feature type="transmembrane region" description="Helical" evidence="7">
    <location>
        <begin position="95"/>
        <end position="126"/>
    </location>
</feature>
<feature type="transmembrane region" description="Helical" evidence="7">
    <location>
        <begin position="146"/>
        <end position="170"/>
    </location>
</feature>
<dbReference type="Gene3D" id="1.20.1740.10">
    <property type="entry name" value="Amino acid/polyamine transporter I"/>
    <property type="match status" value="1"/>
</dbReference>
<evidence type="ECO:0000256" key="1">
    <source>
        <dbReference type="ARBA" id="ARBA00004141"/>
    </source>
</evidence>
<accession>A0AAV9NHX1</accession>
<proteinExistence type="predicted"/>
<feature type="transmembrane region" description="Helical" evidence="7">
    <location>
        <begin position="61"/>
        <end position="83"/>
    </location>
</feature>